<organism evidence="2">
    <name type="scientific">Nitratidesulfovibrio vulgaris (strain DSM 19637 / Miyazaki F)</name>
    <name type="common">Desulfovibrio vulgaris</name>
    <dbReference type="NCBI Taxonomy" id="883"/>
    <lineage>
        <taxon>Bacteria</taxon>
        <taxon>Pseudomonadati</taxon>
        <taxon>Thermodesulfobacteriota</taxon>
        <taxon>Desulfovibrionia</taxon>
        <taxon>Desulfovibrionales</taxon>
        <taxon>Desulfovibrionaceae</taxon>
        <taxon>Nitratidesulfovibrio</taxon>
    </lineage>
</organism>
<feature type="compositionally biased region" description="Low complexity" evidence="1">
    <location>
        <begin position="49"/>
        <end position="59"/>
    </location>
</feature>
<feature type="compositionally biased region" description="Low complexity" evidence="1">
    <location>
        <begin position="29"/>
        <end position="41"/>
    </location>
</feature>
<feature type="compositionally biased region" description="Gly residues" evidence="1">
    <location>
        <begin position="183"/>
        <end position="195"/>
    </location>
</feature>
<dbReference type="EMBL" id="CP001197">
    <property type="protein sequence ID" value="ACL08021.1"/>
    <property type="molecule type" value="Genomic_DNA"/>
</dbReference>
<gene>
    <name evidence="2" type="ordered locus">DvMF_1067</name>
</gene>
<name>B8DPW4_NITV9</name>
<evidence type="ECO:0000313" key="2">
    <source>
        <dbReference type="EMBL" id="ACL08021.1"/>
    </source>
</evidence>
<dbReference type="STRING" id="883.DvMF_1067"/>
<dbReference type="KEGG" id="dvm:DvMF_1067"/>
<evidence type="ECO:0000256" key="1">
    <source>
        <dbReference type="SAM" id="MobiDB-lite"/>
    </source>
</evidence>
<proteinExistence type="predicted"/>
<feature type="compositionally biased region" description="Low complexity" evidence="1">
    <location>
        <begin position="122"/>
        <end position="161"/>
    </location>
</feature>
<protein>
    <submittedName>
        <fullName evidence="2">Uncharacterized protein</fullName>
    </submittedName>
</protein>
<dbReference type="HOGENOM" id="CLU_1330191_0_0_7"/>
<accession>B8DPW4</accession>
<feature type="region of interest" description="Disordered" evidence="1">
    <location>
        <begin position="1"/>
        <end position="70"/>
    </location>
</feature>
<sequence length="206" mass="20616">MTNDMTIDMAKDGGPGQAPAVHEEPAGCDPVAAAPVSSPASASPPLPASLPSAPLSDVAETSEPPTREDVRRFRLATLRARLALLGVAFDPSTDEATLRRMLRAAEGQGGGAARPGPKDVQGATGTAGATVPTGPTGTTDPAGHAAAPAPAAEPELPPSAAMRRATARHLRERQRVAAEDTGVTGGTKGTGGTRTAGGRPRGRGRS</sequence>
<reference evidence="2" key="1">
    <citation type="submission" date="2008-10" db="EMBL/GenBank/DDBJ databases">
        <title>Complete sequence of Desulfovibrio vulgaris str. 'Miyazaki F'.</title>
        <authorList>
            <person name="Lucas S."/>
            <person name="Copeland A."/>
            <person name="Lapidus A."/>
            <person name="Glavina del Rio T."/>
            <person name="Dalin E."/>
            <person name="Tice H."/>
            <person name="Bruce D."/>
            <person name="Goodwin L."/>
            <person name="Pitluck S."/>
            <person name="Sims D."/>
            <person name="Brettin T."/>
            <person name="Detter J.C."/>
            <person name="Han C."/>
            <person name="Larimer F."/>
            <person name="Land M."/>
            <person name="Hauser L."/>
            <person name="Kyrpides N."/>
            <person name="Mikhailova N."/>
            <person name="Hazen T.C."/>
            <person name="Richardson P."/>
        </authorList>
    </citation>
    <scope>NUCLEOTIDE SEQUENCE</scope>
    <source>
        <strain evidence="2">Miyazaki F</strain>
    </source>
</reference>
<feature type="region of interest" description="Disordered" evidence="1">
    <location>
        <begin position="105"/>
        <end position="206"/>
    </location>
</feature>
<dbReference type="AlphaFoldDB" id="B8DPW4"/>